<sequence>MWSSKMIRASSLSMLSSSASSAKVGLSSSKCCASCQVVLCRMLVIESKMSLSTCMLRLRSTLDSSFSFFAKKKRTSS</sequence>
<protein>
    <submittedName>
        <fullName evidence="2">Putative secreted protein</fullName>
    </submittedName>
</protein>
<name>A0A6B0U3G4_IXORI</name>
<proteinExistence type="predicted"/>
<accession>A0A6B0U3G4</accession>
<keyword evidence="1" id="KW-0732">Signal</keyword>
<evidence type="ECO:0000313" key="2">
    <source>
        <dbReference type="EMBL" id="MXU83737.1"/>
    </source>
</evidence>
<evidence type="ECO:0000256" key="1">
    <source>
        <dbReference type="SAM" id="SignalP"/>
    </source>
</evidence>
<dbReference type="EMBL" id="GIFC01001654">
    <property type="protein sequence ID" value="MXU83737.1"/>
    <property type="molecule type" value="Transcribed_RNA"/>
</dbReference>
<feature type="chain" id="PRO_5025382573" evidence="1">
    <location>
        <begin position="22"/>
        <end position="77"/>
    </location>
</feature>
<organism evidence="2">
    <name type="scientific">Ixodes ricinus</name>
    <name type="common">Common tick</name>
    <name type="synonym">Acarus ricinus</name>
    <dbReference type="NCBI Taxonomy" id="34613"/>
    <lineage>
        <taxon>Eukaryota</taxon>
        <taxon>Metazoa</taxon>
        <taxon>Ecdysozoa</taxon>
        <taxon>Arthropoda</taxon>
        <taxon>Chelicerata</taxon>
        <taxon>Arachnida</taxon>
        <taxon>Acari</taxon>
        <taxon>Parasitiformes</taxon>
        <taxon>Ixodida</taxon>
        <taxon>Ixodoidea</taxon>
        <taxon>Ixodidae</taxon>
        <taxon>Ixodinae</taxon>
        <taxon>Ixodes</taxon>
    </lineage>
</organism>
<dbReference type="AlphaFoldDB" id="A0A6B0U3G4"/>
<reference evidence="2" key="1">
    <citation type="submission" date="2019-12" db="EMBL/GenBank/DDBJ databases">
        <title>An insight into the sialome of adult female Ixodes ricinus ticks feeding for 6 days.</title>
        <authorList>
            <person name="Perner J."/>
            <person name="Ribeiro J.M.C."/>
        </authorList>
    </citation>
    <scope>NUCLEOTIDE SEQUENCE</scope>
    <source>
        <strain evidence="2">Semi-engorged</strain>
        <tissue evidence="2">Salivary glands</tissue>
    </source>
</reference>
<feature type="signal peptide" evidence="1">
    <location>
        <begin position="1"/>
        <end position="21"/>
    </location>
</feature>